<dbReference type="InterPro" id="IPR003661">
    <property type="entry name" value="HisK_dim/P_dom"/>
</dbReference>
<evidence type="ECO:0000256" key="7">
    <source>
        <dbReference type="ARBA" id="ARBA00022741"/>
    </source>
</evidence>
<dbReference type="CDD" id="cd00075">
    <property type="entry name" value="HATPase"/>
    <property type="match status" value="1"/>
</dbReference>
<keyword evidence="5" id="KW-0597">Phosphoprotein</keyword>
<dbReference type="InterPro" id="IPR004358">
    <property type="entry name" value="Sig_transdc_His_kin-like_C"/>
</dbReference>
<evidence type="ECO:0000259" key="11">
    <source>
        <dbReference type="PROSITE" id="PS50109"/>
    </source>
</evidence>
<feature type="transmembrane region" description="Helical" evidence="10">
    <location>
        <begin position="21"/>
        <end position="46"/>
    </location>
</feature>
<keyword evidence="10" id="KW-0472">Membrane</keyword>
<dbReference type="InterPro" id="IPR003660">
    <property type="entry name" value="HAMP_dom"/>
</dbReference>
<dbReference type="Pfam" id="PF02518">
    <property type="entry name" value="HATPase_c"/>
    <property type="match status" value="1"/>
</dbReference>
<dbReference type="InterPro" id="IPR050980">
    <property type="entry name" value="2C_sensor_his_kinase"/>
</dbReference>
<sequence length="507" mass="54534">MLQAPRTADEPRPLNPTRGRLLTRLSLSHVLPVLLVTAALAVLLAATVKVTAVLSALNDTELVALRHEGRLHRAMWDIDVALRHAHDACAEGAEPPGARLRLGPLVEVLRQAVASAPPDAAMRPMAEDYLALAGDVDASVVCDRLLGREADMRREQLDENLTNLWVTRLHELHDAVTRREEEARQIGTAATWVGLALALVSLLLALLVARQMARSVSLPLVSLVEAARRVGTGDFATPVAVDGPLEVQVLADELERMRQRLAQLDSLKQGFLASVSHELRTPLSKIREALALLSDGVVGPLEARQSRVVEIARVACEREIRMVSTLLDLSRLRSGSPLRPRAGSSIDAIIDGAVADESQEAELRGVEIEVVRRGEAPHLQLDPVLLERAVANLVRNAVSVSQRGQRVLVARTVELAEDGRGEARIVVTIRDEGPGVPAAIREIVFDAFVTHAVPQSGRVLGVGLGLALAREIARAHGGDLTLDDGASAGATFRLWLPAQRRSEGPAA</sequence>
<organism evidence="13 14">
    <name type="scientific">Nannocystis pusilla</name>
    <dbReference type="NCBI Taxonomy" id="889268"/>
    <lineage>
        <taxon>Bacteria</taxon>
        <taxon>Pseudomonadati</taxon>
        <taxon>Myxococcota</taxon>
        <taxon>Polyangia</taxon>
        <taxon>Nannocystales</taxon>
        <taxon>Nannocystaceae</taxon>
        <taxon>Nannocystis</taxon>
    </lineage>
</organism>
<keyword evidence="7" id="KW-0547">Nucleotide-binding</keyword>
<keyword evidence="4" id="KW-1003">Cell membrane</keyword>
<dbReference type="SUPFAM" id="SSF158472">
    <property type="entry name" value="HAMP domain-like"/>
    <property type="match status" value="1"/>
</dbReference>
<keyword evidence="9" id="KW-0067">ATP-binding</keyword>
<dbReference type="InterPro" id="IPR036890">
    <property type="entry name" value="HATPase_C_sf"/>
</dbReference>
<dbReference type="CDD" id="cd00082">
    <property type="entry name" value="HisKA"/>
    <property type="match status" value="1"/>
</dbReference>
<dbReference type="InterPro" id="IPR005467">
    <property type="entry name" value="His_kinase_dom"/>
</dbReference>
<dbReference type="Gene3D" id="3.30.565.10">
    <property type="entry name" value="Histidine kinase-like ATPase, C-terminal domain"/>
    <property type="match status" value="1"/>
</dbReference>
<keyword evidence="14" id="KW-1185">Reference proteome</keyword>
<dbReference type="CDD" id="cd06225">
    <property type="entry name" value="HAMP"/>
    <property type="match status" value="1"/>
</dbReference>
<evidence type="ECO:0000256" key="5">
    <source>
        <dbReference type="ARBA" id="ARBA00022553"/>
    </source>
</evidence>
<dbReference type="Pfam" id="PF00672">
    <property type="entry name" value="HAMP"/>
    <property type="match status" value="1"/>
</dbReference>
<evidence type="ECO:0000256" key="9">
    <source>
        <dbReference type="ARBA" id="ARBA00022840"/>
    </source>
</evidence>
<keyword evidence="8 13" id="KW-0418">Kinase</keyword>
<dbReference type="Pfam" id="PF00512">
    <property type="entry name" value="HisKA"/>
    <property type="match status" value="1"/>
</dbReference>
<dbReference type="Gene3D" id="6.10.340.10">
    <property type="match status" value="1"/>
</dbReference>
<dbReference type="InterPro" id="IPR036097">
    <property type="entry name" value="HisK_dim/P_sf"/>
</dbReference>
<gene>
    <name evidence="13" type="ORF">K7C98_06110</name>
</gene>
<dbReference type="PANTHER" id="PTHR44936:SF10">
    <property type="entry name" value="SENSOR PROTEIN RSTB"/>
    <property type="match status" value="1"/>
</dbReference>
<dbReference type="PROSITE" id="PS50109">
    <property type="entry name" value="HIS_KIN"/>
    <property type="match status" value="1"/>
</dbReference>
<evidence type="ECO:0000256" key="10">
    <source>
        <dbReference type="SAM" id="Phobius"/>
    </source>
</evidence>
<keyword evidence="6" id="KW-0808">Transferase</keyword>
<comment type="subcellular location">
    <subcellularLocation>
        <location evidence="2">Cell membrane</location>
        <topology evidence="2">Multi-pass membrane protein</topology>
    </subcellularLocation>
</comment>
<evidence type="ECO:0000256" key="4">
    <source>
        <dbReference type="ARBA" id="ARBA00022475"/>
    </source>
</evidence>
<reference evidence="13" key="1">
    <citation type="submission" date="2021-08" db="EMBL/GenBank/DDBJ databases">
        <authorList>
            <person name="Stevens D.C."/>
        </authorList>
    </citation>
    <scope>NUCLEOTIDE SEQUENCE</scope>
    <source>
        <strain evidence="13">DSM 53165</strain>
    </source>
</reference>
<evidence type="ECO:0000259" key="12">
    <source>
        <dbReference type="PROSITE" id="PS50885"/>
    </source>
</evidence>
<keyword evidence="10" id="KW-1133">Transmembrane helix</keyword>
<feature type="domain" description="HAMP" evidence="12">
    <location>
        <begin position="214"/>
        <end position="266"/>
    </location>
</feature>
<dbReference type="SUPFAM" id="SSF55874">
    <property type="entry name" value="ATPase domain of HSP90 chaperone/DNA topoisomerase II/histidine kinase"/>
    <property type="match status" value="1"/>
</dbReference>
<dbReference type="GO" id="GO:0016301">
    <property type="term" value="F:kinase activity"/>
    <property type="evidence" value="ECO:0007669"/>
    <property type="project" value="UniProtKB-KW"/>
</dbReference>
<dbReference type="EMBL" id="JAIRAU010000001">
    <property type="protein sequence ID" value="MBZ5708822.1"/>
    <property type="molecule type" value="Genomic_DNA"/>
</dbReference>
<dbReference type="PRINTS" id="PR00344">
    <property type="entry name" value="BCTRLSENSOR"/>
</dbReference>
<evidence type="ECO:0000256" key="6">
    <source>
        <dbReference type="ARBA" id="ARBA00022679"/>
    </source>
</evidence>
<comment type="caution">
    <text evidence="13">The sequence shown here is derived from an EMBL/GenBank/DDBJ whole genome shotgun (WGS) entry which is preliminary data.</text>
</comment>
<dbReference type="RefSeq" id="WP_224190586.1">
    <property type="nucleotide sequence ID" value="NZ_JAIRAU010000001.1"/>
</dbReference>
<name>A0ABS7TKR7_9BACT</name>
<evidence type="ECO:0000313" key="13">
    <source>
        <dbReference type="EMBL" id="MBZ5708822.1"/>
    </source>
</evidence>
<dbReference type="InterPro" id="IPR003594">
    <property type="entry name" value="HATPase_dom"/>
</dbReference>
<evidence type="ECO:0000256" key="3">
    <source>
        <dbReference type="ARBA" id="ARBA00012438"/>
    </source>
</evidence>
<dbReference type="SMART" id="SM00388">
    <property type="entry name" value="HisKA"/>
    <property type="match status" value="1"/>
</dbReference>
<keyword evidence="10" id="KW-0812">Transmembrane</keyword>
<feature type="domain" description="Histidine kinase" evidence="11">
    <location>
        <begin position="274"/>
        <end position="500"/>
    </location>
</feature>
<dbReference type="PROSITE" id="PS50885">
    <property type="entry name" value="HAMP"/>
    <property type="match status" value="1"/>
</dbReference>
<evidence type="ECO:0000313" key="14">
    <source>
        <dbReference type="Proteomes" id="UP001139031"/>
    </source>
</evidence>
<feature type="transmembrane region" description="Helical" evidence="10">
    <location>
        <begin position="189"/>
        <end position="209"/>
    </location>
</feature>
<dbReference type="EC" id="2.7.13.3" evidence="3"/>
<comment type="catalytic activity">
    <reaction evidence="1">
        <text>ATP + protein L-histidine = ADP + protein N-phospho-L-histidine.</text>
        <dbReference type="EC" id="2.7.13.3"/>
    </reaction>
</comment>
<dbReference type="SUPFAM" id="SSF47384">
    <property type="entry name" value="Homodimeric domain of signal transducing histidine kinase"/>
    <property type="match status" value="1"/>
</dbReference>
<dbReference type="Proteomes" id="UP001139031">
    <property type="component" value="Unassembled WGS sequence"/>
</dbReference>
<dbReference type="Gene3D" id="1.10.287.130">
    <property type="match status" value="1"/>
</dbReference>
<dbReference type="SMART" id="SM00304">
    <property type="entry name" value="HAMP"/>
    <property type="match status" value="1"/>
</dbReference>
<dbReference type="SMART" id="SM00387">
    <property type="entry name" value="HATPase_c"/>
    <property type="match status" value="1"/>
</dbReference>
<evidence type="ECO:0000256" key="1">
    <source>
        <dbReference type="ARBA" id="ARBA00000085"/>
    </source>
</evidence>
<proteinExistence type="predicted"/>
<protein>
    <recommendedName>
        <fullName evidence="3">histidine kinase</fullName>
        <ecNumber evidence="3">2.7.13.3</ecNumber>
    </recommendedName>
</protein>
<evidence type="ECO:0000256" key="8">
    <source>
        <dbReference type="ARBA" id="ARBA00022777"/>
    </source>
</evidence>
<evidence type="ECO:0000256" key="2">
    <source>
        <dbReference type="ARBA" id="ARBA00004651"/>
    </source>
</evidence>
<accession>A0ABS7TKR7</accession>
<dbReference type="PANTHER" id="PTHR44936">
    <property type="entry name" value="SENSOR PROTEIN CREC"/>
    <property type="match status" value="1"/>
</dbReference>